<dbReference type="EMBL" id="LOEE01000030">
    <property type="protein sequence ID" value="KXG75941.1"/>
    <property type="molecule type" value="Genomic_DNA"/>
</dbReference>
<dbReference type="STRING" id="520762.AN619_14040"/>
<protein>
    <recommendedName>
        <fullName evidence="2">VanZ-like domain-containing protein</fullName>
    </recommendedName>
</protein>
<evidence type="ECO:0000256" key="1">
    <source>
        <dbReference type="SAM" id="Phobius"/>
    </source>
</evidence>
<keyword evidence="1" id="KW-0812">Transmembrane</keyword>
<feature type="transmembrane region" description="Helical" evidence="1">
    <location>
        <begin position="43"/>
        <end position="62"/>
    </location>
</feature>
<dbReference type="RefSeq" id="WP_068556001.1">
    <property type="nucleotide sequence ID" value="NZ_LOEE01000030.1"/>
</dbReference>
<evidence type="ECO:0000259" key="2">
    <source>
        <dbReference type="Pfam" id="PF04892"/>
    </source>
</evidence>
<dbReference type="Pfam" id="PF04892">
    <property type="entry name" value="VanZ"/>
    <property type="match status" value="1"/>
</dbReference>
<dbReference type="OrthoDB" id="9805025at2"/>
<comment type="caution">
    <text evidence="3">The sequence shown here is derived from an EMBL/GenBank/DDBJ whole genome shotgun (WGS) entry which is preliminary data.</text>
</comment>
<evidence type="ECO:0000313" key="4">
    <source>
        <dbReference type="Proteomes" id="UP000070456"/>
    </source>
</evidence>
<dbReference type="InterPro" id="IPR053150">
    <property type="entry name" value="Teicoplanin_resist-assoc"/>
</dbReference>
<accession>A0A140L5W6</accession>
<feature type="transmembrane region" description="Helical" evidence="1">
    <location>
        <begin position="122"/>
        <end position="142"/>
    </location>
</feature>
<dbReference type="AlphaFoldDB" id="A0A140L5W6"/>
<feature type="transmembrane region" description="Helical" evidence="1">
    <location>
        <begin position="154"/>
        <end position="176"/>
    </location>
</feature>
<keyword evidence="1" id="KW-0472">Membrane</keyword>
<keyword evidence="1" id="KW-1133">Transmembrane helix</keyword>
<dbReference type="PANTHER" id="PTHR36834:SF1">
    <property type="entry name" value="INTEGRAL MEMBRANE PROTEIN"/>
    <property type="match status" value="1"/>
</dbReference>
<dbReference type="PANTHER" id="PTHR36834">
    <property type="entry name" value="MEMBRANE PROTEIN-RELATED"/>
    <property type="match status" value="1"/>
</dbReference>
<feature type="transmembrane region" description="Helical" evidence="1">
    <location>
        <begin position="95"/>
        <end position="113"/>
    </location>
</feature>
<organism evidence="3 4">
    <name type="scientific">Thermotalea metallivorans</name>
    <dbReference type="NCBI Taxonomy" id="520762"/>
    <lineage>
        <taxon>Bacteria</taxon>
        <taxon>Bacillati</taxon>
        <taxon>Bacillota</taxon>
        <taxon>Clostridia</taxon>
        <taxon>Peptostreptococcales</taxon>
        <taxon>Thermotaleaceae</taxon>
        <taxon>Thermotalea</taxon>
    </lineage>
</organism>
<proteinExistence type="predicted"/>
<name>A0A140L5W6_9FIRM</name>
<reference evidence="3 4" key="1">
    <citation type="submission" date="2015-12" db="EMBL/GenBank/DDBJ databases">
        <title>Draft genome sequence of the thermoanaerobe Thermotalea metallivorans, an isolate from the runoff channel of the Great Artesian Basin, Australia.</title>
        <authorList>
            <person name="Patel B.K."/>
        </authorList>
    </citation>
    <scope>NUCLEOTIDE SEQUENCE [LARGE SCALE GENOMIC DNA]</scope>
    <source>
        <strain evidence="3 4">B2-1</strain>
    </source>
</reference>
<dbReference type="InterPro" id="IPR006976">
    <property type="entry name" value="VanZ-like"/>
</dbReference>
<dbReference type="Proteomes" id="UP000070456">
    <property type="component" value="Unassembled WGS sequence"/>
</dbReference>
<feature type="domain" description="VanZ-like" evidence="2">
    <location>
        <begin position="45"/>
        <end position="169"/>
    </location>
</feature>
<gene>
    <name evidence="3" type="ORF">AN619_14040</name>
</gene>
<feature type="transmembrane region" description="Helical" evidence="1">
    <location>
        <begin position="6"/>
        <end position="22"/>
    </location>
</feature>
<keyword evidence="4" id="KW-1185">Reference proteome</keyword>
<evidence type="ECO:0000313" key="3">
    <source>
        <dbReference type="EMBL" id="KXG75941.1"/>
    </source>
</evidence>
<sequence>MLINSNFLFITVIPLWLIWKIINLGSKLYKRLEIRIGFEILKALFFFYILLLISITLFPIRVNMPDNNYISYNFIPFKSIIHMQRHGFYMFTRNVLGNIIIFAPFGFLTPMICKNFSKLAKVILYSFLLSLIIEALQSIGFIERRSFDVDDLLLNTIGAIAGFILYKAFIALMPLLRKLIGLPYILRKS</sequence>